<name>A0A8J9T1A7_PHATR</name>
<dbReference type="Pfam" id="PF02581">
    <property type="entry name" value="TMP-TENI"/>
    <property type="match status" value="1"/>
</dbReference>
<dbReference type="Gene3D" id="3.20.20.70">
    <property type="entry name" value="Aldolase class I"/>
    <property type="match status" value="1"/>
</dbReference>
<comment type="pathway">
    <text evidence="1">Cofactor biosynthesis; thiamine diphosphate biosynthesis.</text>
</comment>
<dbReference type="AlphaFoldDB" id="A0A8J9T1A7"/>
<dbReference type="PANTHER" id="PTHR20857">
    <property type="entry name" value="THIAMINE-PHOSPHATE PYROPHOSPHORYLASE"/>
    <property type="match status" value="1"/>
</dbReference>
<sequence length="336" mass="37257">MFIVTISSRLRKQQVKLCQISILIVTQMRYHQNPLIPLQLYAFLLGCRDFCVLGFLEKNGPFSLLVGGVQRADQRAHRATPGHLSLVDSDAPRHSPFLRRQGPYLAVITDQYSCDSDDQLEQALTCLNQAVSTKMVDVVSVRIQKRDAFDRNQERRVLMLAKQLVSWSIEYTFSVVLSSDWKHLLATSGAHGVHAKELNRDCIVEVRSQYPSALIGTSCHSVESAMEAYHTYRADYIFVGTCYLSDSHPEKETADLEGPELPGIIRQKLHDRAAMDLDSNIAVPKVLAIGGIDATNCHIPVQTHGADGVAAIKSVLQAADPYGTVQAIKTSMSRPL</sequence>
<evidence type="ECO:0000256" key="2">
    <source>
        <dbReference type="ARBA" id="ARBA00022977"/>
    </source>
</evidence>
<protein>
    <recommendedName>
        <fullName evidence="3">Thiamine phosphate synthase/TenI domain-containing protein</fullName>
    </recommendedName>
</protein>
<gene>
    <name evidence="4" type="ORF">PTTT1_LOCUS11251</name>
</gene>
<dbReference type="EMBL" id="OU594953">
    <property type="protein sequence ID" value="CAG9279800.1"/>
    <property type="molecule type" value="Genomic_DNA"/>
</dbReference>
<reference evidence="4" key="1">
    <citation type="submission" date="2022-02" db="EMBL/GenBank/DDBJ databases">
        <authorList>
            <person name="Giguere J D."/>
        </authorList>
    </citation>
    <scope>NUCLEOTIDE SEQUENCE</scope>
    <source>
        <strain evidence="4">CCAP 1055/1</strain>
    </source>
</reference>
<dbReference type="GO" id="GO:0004789">
    <property type="term" value="F:thiamine-phosphate diphosphorylase activity"/>
    <property type="evidence" value="ECO:0007669"/>
    <property type="project" value="TreeGrafter"/>
</dbReference>
<evidence type="ECO:0000259" key="3">
    <source>
        <dbReference type="Pfam" id="PF02581"/>
    </source>
</evidence>
<proteinExistence type="predicted"/>
<dbReference type="InterPro" id="IPR022998">
    <property type="entry name" value="ThiamineP_synth_TenI"/>
</dbReference>
<dbReference type="Proteomes" id="UP000836788">
    <property type="component" value="Chromosome 12"/>
</dbReference>
<organism evidence="4">
    <name type="scientific">Phaeodactylum tricornutum</name>
    <name type="common">Diatom</name>
    <dbReference type="NCBI Taxonomy" id="2850"/>
    <lineage>
        <taxon>Eukaryota</taxon>
        <taxon>Sar</taxon>
        <taxon>Stramenopiles</taxon>
        <taxon>Ochrophyta</taxon>
        <taxon>Bacillariophyta</taxon>
        <taxon>Bacillariophyceae</taxon>
        <taxon>Bacillariophycidae</taxon>
        <taxon>Naviculales</taxon>
        <taxon>Phaeodactylaceae</taxon>
        <taxon>Phaeodactylum</taxon>
    </lineage>
</organism>
<dbReference type="InterPro" id="IPR036206">
    <property type="entry name" value="ThiamineP_synth_sf"/>
</dbReference>
<dbReference type="GO" id="GO:0005737">
    <property type="term" value="C:cytoplasm"/>
    <property type="evidence" value="ECO:0007669"/>
    <property type="project" value="TreeGrafter"/>
</dbReference>
<dbReference type="SUPFAM" id="SSF51391">
    <property type="entry name" value="Thiamin phosphate synthase"/>
    <property type="match status" value="1"/>
</dbReference>
<keyword evidence="2" id="KW-0784">Thiamine biosynthesis</keyword>
<dbReference type="InterPro" id="IPR013785">
    <property type="entry name" value="Aldolase_TIM"/>
</dbReference>
<evidence type="ECO:0000313" key="4">
    <source>
        <dbReference type="EMBL" id="CAG9279800.1"/>
    </source>
</evidence>
<dbReference type="CDD" id="cd00564">
    <property type="entry name" value="TMP_TenI"/>
    <property type="match status" value="1"/>
</dbReference>
<feature type="domain" description="Thiamine phosphate synthase/TenI" evidence="3">
    <location>
        <begin position="107"/>
        <end position="314"/>
    </location>
</feature>
<dbReference type="PANTHER" id="PTHR20857:SF23">
    <property type="entry name" value="THIAMINE BIOSYNTHETIC BIFUNCTIONAL ENZYME"/>
    <property type="match status" value="1"/>
</dbReference>
<evidence type="ECO:0000256" key="1">
    <source>
        <dbReference type="ARBA" id="ARBA00004948"/>
    </source>
</evidence>
<dbReference type="GO" id="GO:0009228">
    <property type="term" value="P:thiamine biosynthetic process"/>
    <property type="evidence" value="ECO:0007669"/>
    <property type="project" value="UniProtKB-KW"/>
</dbReference>
<accession>A0A8J9T1A7</accession>